<comment type="caution">
    <text evidence="3">The sequence shown here is derived from an EMBL/GenBank/DDBJ whole genome shotgun (WGS) entry which is preliminary data.</text>
</comment>
<keyword evidence="1" id="KW-0472">Membrane</keyword>
<keyword evidence="4" id="KW-1185">Reference proteome</keyword>
<protein>
    <recommendedName>
        <fullName evidence="2">FAD dependent oxidoreductase domain-containing protein</fullName>
    </recommendedName>
</protein>
<name>A0ABQ1L2I1_9SPHI</name>
<dbReference type="Proteomes" id="UP000597338">
    <property type="component" value="Unassembled WGS sequence"/>
</dbReference>
<keyword evidence="1" id="KW-0812">Transmembrane</keyword>
<feature type="transmembrane region" description="Helical" evidence="1">
    <location>
        <begin position="29"/>
        <end position="50"/>
    </location>
</feature>
<accession>A0ABQ1L2I1</accession>
<proteinExistence type="predicted"/>
<evidence type="ECO:0000256" key="1">
    <source>
        <dbReference type="SAM" id="Phobius"/>
    </source>
</evidence>
<dbReference type="Gene3D" id="3.30.9.10">
    <property type="entry name" value="D-Amino Acid Oxidase, subunit A, domain 2"/>
    <property type="match status" value="1"/>
</dbReference>
<dbReference type="EMBL" id="BMIK01000002">
    <property type="protein sequence ID" value="GGC18415.1"/>
    <property type="molecule type" value="Genomic_DNA"/>
</dbReference>
<evidence type="ECO:0000313" key="3">
    <source>
        <dbReference type="EMBL" id="GGC18415.1"/>
    </source>
</evidence>
<dbReference type="Pfam" id="PF01266">
    <property type="entry name" value="DAO"/>
    <property type="match status" value="1"/>
</dbReference>
<dbReference type="SUPFAM" id="SSF51971">
    <property type="entry name" value="Nucleotide-binding domain"/>
    <property type="match status" value="1"/>
</dbReference>
<sequence>MVDMAWCGTFSSTDDGLPYIGPWSGRKRMFFALGYGGNGITFSMIAAQLIKNKLKGIKDERENVFGFER</sequence>
<dbReference type="Gene3D" id="3.50.50.60">
    <property type="entry name" value="FAD/NAD(P)-binding domain"/>
    <property type="match status" value="1"/>
</dbReference>
<reference evidence="4" key="1">
    <citation type="journal article" date="2019" name="Int. J. Syst. Evol. Microbiol.">
        <title>The Global Catalogue of Microorganisms (GCM) 10K type strain sequencing project: providing services to taxonomists for standard genome sequencing and annotation.</title>
        <authorList>
            <consortium name="The Broad Institute Genomics Platform"/>
            <consortium name="The Broad Institute Genome Sequencing Center for Infectious Disease"/>
            <person name="Wu L."/>
            <person name="Ma J."/>
        </authorList>
    </citation>
    <scope>NUCLEOTIDE SEQUENCE [LARGE SCALE GENOMIC DNA]</scope>
    <source>
        <strain evidence="4">CGMCC 1.15342</strain>
    </source>
</reference>
<organism evidence="3 4">
    <name type="scientific">Parapedobacter defluvii</name>
    <dbReference type="NCBI Taxonomy" id="2045106"/>
    <lineage>
        <taxon>Bacteria</taxon>
        <taxon>Pseudomonadati</taxon>
        <taxon>Bacteroidota</taxon>
        <taxon>Sphingobacteriia</taxon>
        <taxon>Sphingobacteriales</taxon>
        <taxon>Sphingobacteriaceae</taxon>
        <taxon>Parapedobacter</taxon>
    </lineage>
</organism>
<dbReference type="InterPro" id="IPR036188">
    <property type="entry name" value="FAD/NAD-bd_sf"/>
</dbReference>
<feature type="domain" description="FAD dependent oxidoreductase" evidence="2">
    <location>
        <begin position="3"/>
        <end position="50"/>
    </location>
</feature>
<keyword evidence="1" id="KW-1133">Transmembrane helix</keyword>
<evidence type="ECO:0000313" key="4">
    <source>
        <dbReference type="Proteomes" id="UP000597338"/>
    </source>
</evidence>
<evidence type="ECO:0000259" key="2">
    <source>
        <dbReference type="Pfam" id="PF01266"/>
    </source>
</evidence>
<gene>
    <name evidence="3" type="ORF">GCM10011386_07930</name>
</gene>
<dbReference type="InterPro" id="IPR006076">
    <property type="entry name" value="FAD-dep_OxRdtase"/>
</dbReference>